<comment type="caution">
    <text evidence="8">The sequence shown here is derived from an EMBL/GenBank/DDBJ whole genome shotgun (WGS) entry which is preliminary data.</text>
</comment>
<evidence type="ECO:0000256" key="2">
    <source>
        <dbReference type="ARBA" id="ARBA00022597"/>
    </source>
</evidence>
<evidence type="ECO:0000256" key="7">
    <source>
        <dbReference type="PROSITE-ProRule" id="PRU00418"/>
    </source>
</evidence>
<evidence type="ECO:0000256" key="5">
    <source>
        <dbReference type="PIRSR" id="PIRSR000699-1"/>
    </source>
</evidence>
<dbReference type="GO" id="GO:0009401">
    <property type="term" value="P:phosphoenolpyruvate-dependent sugar phosphotransferase system"/>
    <property type="evidence" value="ECO:0007669"/>
    <property type="project" value="UniProtKB-KW"/>
</dbReference>
<dbReference type="PIRSF" id="PIRSF000699">
    <property type="entry name" value="PTS_IILac_III"/>
    <property type="match status" value="1"/>
</dbReference>
<evidence type="ECO:0000313" key="8">
    <source>
        <dbReference type="EMBL" id="EUJ28875.1"/>
    </source>
</evidence>
<dbReference type="GO" id="GO:0046872">
    <property type="term" value="F:metal ion binding"/>
    <property type="evidence" value="ECO:0007669"/>
    <property type="project" value="UniProtKB-KW"/>
</dbReference>
<dbReference type="Pfam" id="PF02255">
    <property type="entry name" value="PTS_IIA"/>
    <property type="match status" value="1"/>
</dbReference>
<proteinExistence type="predicted"/>
<reference evidence="8 9" key="1">
    <citation type="submission" date="2012-12" db="EMBL/GenBank/DDBJ databases">
        <title>Novel taxa of Listeriaceae from agricultural environments in the United States.</title>
        <authorList>
            <person name="den Bakker H.C."/>
            <person name="Allred A."/>
            <person name="Warchocki S."/>
            <person name="Wright E.M."/>
            <person name="Burrell A."/>
            <person name="Nightingale K.K."/>
            <person name="Kephart D."/>
            <person name="Wiedmann M."/>
        </authorList>
    </citation>
    <scope>NUCLEOTIDE SEQUENCE [LARGE SCALE GENOMIC DNA]</scope>
    <source>
        <strain evidence="8 9">FSL F6-1183</strain>
    </source>
</reference>
<protein>
    <submittedName>
        <fullName evidence="8">Uncharacterized protein</fullName>
    </submittedName>
</protein>
<dbReference type="Gene3D" id="1.20.58.80">
    <property type="entry name" value="Phosphotransferase system, lactose/cellobiose-type IIA subunit"/>
    <property type="match status" value="1"/>
</dbReference>
<evidence type="ECO:0000256" key="6">
    <source>
        <dbReference type="PIRSR" id="PIRSR000699-2"/>
    </source>
</evidence>
<evidence type="ECO:0000256" key="3">
    <source>
        <dbReference type="ARBA" id="ARBA00022679"/>
    </source>
</evidence>
<comment type="cofactor">
    <cofactor evidence="6">
        <name>Mg(2+)</name>
        <dbReference type="ChEBI" id="CHEBI:18420"/>
    </cofactor>
    <text evidence="6">Binds 1 Mg(2+) ion per trimer.</text>
</comment>
<dbReference type="SUPFAM" id="SSF46973">
    <property type="entry name" value="Enzyme IIa from lactose specific PTS, IIa-lac"/>
    <property type="match status" value="1"/>
</dbReference>
<dbReference type="InterPro" id="IPR003188">
    <property type="entry name" value="PTS_IIA_lac/cel"/>
</dbReference>
<feature type="active site" description="Tele-phosphohistidine intermediate" evidence="5">
    <location>
        <position position="76"/>
    </location>
</feature>
<keyword evidence="6" id="KW-0479">Metal-binding</keyword>
<evidence type="ECO:0000313" key="9">
    <source>
        <dbReference type="Proteomes" id="UP000019251"/>
    </source>
</evidence>
<accession>A0A829R794</accession>
<feature type="modified residue" description="Phosphohistidine; by HPr" evidence="7">
    <location>
        <position position="76"/>
    </location>
</feature>
<feature type="binding site" evidence="6">
    <location>
        <position position="79"/>
    </location>
    <ligand>
        <name>Mg(2+)</name>
        <dbReference type="ChEBI" id="CHEBI:18420"/>
        <note>ligand shared between all trimeric partners</note>
    </ligand>
</feature>
<keyword evidence="2" id="KW-0762">Sugar transport</keyword>
<keyword evidence="1" id="KW-0813">Transport</keyword>
<dbReference type="RefSeq" id="WP_003754390.1">
    <property type="nucleotide sequence ID" value="NZ_AODG01000006.1"/>
</dbReference>
<dbReference type="EMBL" id="AODG01000006">
    <property type="protein sequence ID" value="EUJ28875.1"/>
    <property type="molecule type" value="Genomic_DNA"/>
</dbReference>
<name>A0A829R794_LISGR</name>
<evidence type="ECO:0000256" key="1">
    <source>
        <dbReference type="ARBA" id="ARBA00022448"/>
    </source>
</evidence>
<evidence type="ECO:0000256" key="4">
    <source>
        <dbReference type="ARBA" id="ARBA00022683"/>
    </source>
</evidence>
<organism evidence="8 9">
    <name type="scientific">Listeria grayi FSL F6-1183</name>
    <dbReference type="NCBI Taxonomy" id="1265827"/>
    <lineage>
        <taxon>Bacteria</taxon>
        <taxon>Bacillati</taxon>
        <taxon>Bacillota</taxon>
        <taxon>Bacilli</taxon>
        <taxon>Bacillales</taxon>
        <taxon>Listeriaceae</taxon>
        <taxon>Listeria</taxon>
    </lineage>
</organism>
<dbReference type="InterPro" id="IPR036542">
    <property type="entry name" value="PTS_IIA_lac/cel_sf"/>
</dbReference>
<dbReference type="PROSITE" id="PS51095">
    <property type="entry name" value="PTS_EIIA_TYPE_3"/>
    <property type="match status" value="1"/>
</dbReference>
<sequence>MSIQNEEAIVKLIFHGGNMRQFAYSAIEAAEKNDFPSAAAHLQKADQEFAEGHQWQTKIVSSEQRDGLNASFLLIHGQDHFMTAKAELEMAKRLVTSYKKHEELAARIADLESDK</sequence>
<dbReference type="Proteomes" id="UP000019251">
    <property type="component" value="Unassembled WGS sequence"/>
</dbReference>
<dbReference type="AlphaFoldDB" id="A0A829R794"/>
<dbReference type="GO" id="GO:0016740">
    <property type="term" value="F:transferase activity"/>
    <property type="evidence" value="ECO:0007669"/>
    <property type="project" value="UniProtKB-KW"/>
</dbReference>
<dbReference type="PANTHER" id="PTHR34382:SF7">
    <property type="entry name" value="PTS SYSTEM N,N'-DIACETYLCHITOBIOSE-SPECIFIC EIIA COMPONENT"/>
    <property type="match status" value="1"/>
</dbReference>
<keyword evidence="6" id="KW-0460">Magnesium</keyword>
<gene>
    <name evidence="8" type="ORF">LMUR_04490</name>
</gene>
<keyword evidence="3" id="KW-0808">Transferase</keyword>
<keyword evidence="4" id="KW-0598">Phosphotransferase system</keyword>
<dbReference type="PANTHER" id="PTHR34382">
    <property type="entry name" value="PTS SYSTEM N,N'-DIACETYLCHITOBIOSE-SPECIFIC EIIA COMPONENT"/>
    <property type="match status" value="1"/>
</dbReference>